<dbReference type="InterPro" id="IPR037523">
    <property type="entry name" value="VOC_core"/>
</dbReference>
<proteinExistence type="predicted"/>
<dbReference type="PANTHER" id="PTHR36113:SF6">
    <property type="entry name" value="FOSFOMYCIN RESISTANCE PROTEIN FOSX"/>
    <property type="match status" value="1"/>
</dbReference>
<name>A0A1I4A3F0_9GAMM</name>
<evidence type="ECO:0000259" key="2">
    <source>
        <dbReference type="PROSITE" id="PS51819"/>
    </source>
</evidence>
<sequence>MKIAHVALWTRNLSAQKSFWQDFFAGTSNELYISKNRPGFRSHFISLLEGPTLELMSLDDLAAGPHGKELTGWAHIAIHVGSRQEVDSMVAKASEQGILVSPARTTGDGFYEAIIRDPDGNLIEIVG</sequence>
<comment type="caution">
    <text evidence="3">The sequence shown here is derived from an EMBL/GenBank/DDBJ whole genome shotgun (WGS) entry which is preliminary data.</text>
</comment>
<dbReference type="PROSITE" id="PS51819">
    <property type="entry name" value="VOC"/>
    <property type="match status" value="1"/>
</dbReference>
<dbReference type="PANTHER" id="PTHR36113">
    <property type="entry name" value="LYASE, PUTATIVE-RELATED-RELATED"/>
    <property type="match status" value="1"/>
</dbReference>
<evidence type="ECO:0000313" key="3">
    <source>
        <dbReference type="EMBL" id="SFK50912.1"/>
    </source>
</evidence>
<keyword evidence="3" id="KW-0456">Lyase</keyword>
<dbReference type="Gene3D" id="3.10.180.10">
    <property type="entry name" value="2,3-Dihydroxybiphenyl 1,2-Dioxygenase, domain 1"/>
    <property type="match status" value="1"/>
</dbReference>
<protein>
    <submittedName>
        <fullName evidence="3">Lactoylglutathione lyase</fullName>
    </submittedName>
</protein>
<feature type="domain" description="VOC" evidence="2">
    <location>
        <begin position="2"/>
        <end position="127"/>
    </location>
</feature>
<dbReference type="SUPFAM" id="SSF54593">
    <property type="entry name" value="Glyoxalase/Bleomycin resistance protein/Dihydroxybiphenyl dioxygenase"/>
    <property type="match status" value="1"/>
</dbReference>
<evidence type="ECO:0000256" key="1">
    <source>
        <dbReference type="ARBA" id="ARBA00022723"/>
    </source>
</evidence>
<keyword evidence="4" id="KW-1185">Reference proteome</keyword>
<dbReference type="InterPro" id="IPR029068">
    <property type="entry name" value="Glyas_Bleomycin-R_OHBP_Dase"/>
</dbReference>
<organism evidence="3 4">
    <name type="scientific">Candidatus Pantoea symbiotica</name>
    <dbReference type="NCBI Taxonomy" id="1884370"/>
    <lineage>
        <taxon>Bacteria</taxon>
        <taxon>Pseudomonadati</taxon>
        <taxon>Pseudomonadota</taxon>
        <taxon>Gammaproteobacteria</taxon>
        <taxon>Enterobacterales</taxon>
        <taxon>Erwiniaceae</taxon>
        <taxon>Pantoea</taxon>
    </lineage>
</organism>
<keyword evidence="1" id="KW-0479">Metal-binding</keyword>
<accession>A0A1I4A3F0</accession>
<reference evidence="3 4" key="1">
    <citation type="submission" date="2016-10" db="EMBL/GenBank/DDBJ databases">
        <authorList>
            <person name="Varghese N."/>
            <person name="Submissions S."/>
        </authorList>
    </citation>
    <scope>NUCLEOTIDE SEQUENCE [LARGE SCALE GENOMIC DNA]</scope>
    <source>
        <strain evidence="3 4">YR512</strain>
    </source>
</reference>
<evidence type="ECO:0000313" key="4">
    <source>
        <dbReference type="Proteomes" id="UP000198841"/>
    </source>
</evidence>
<dbReference type="Pfam" id="PF00903">
    <property type="entry name" value="Glyoxalase"/>
    <property type="match status" value="1"/>
</dbReference>
<dbReference type="InterPro" id="IPR051332">
    <property type="entry name" value="Fosfomycin_Res_Enzymes"/>
</dbReference>
<dbReference type="RefSeq" id="WP_008106220.1">
    <property type="nucleotide sequence ID" value="NZ_FOSD01000007.1"/>
</dbReference>
<dbReference type="EMBL" id="FOSD01000007">
    <property type="protein sequence ID" value="SFK50912.1"/>
    <property type="molecule type" value="Genomic_DNA"/>
</dbReference>
<dbReference type="InterPro" id="IPR004360">
    <property type="entry name" value="Glyas_Fos-R_dOase_dom"/>
</dbReference>
<gene>
    <name evidence="3" type="ORF">SAMN05518863_107305</name>
</gene>
<dbReference type="GO" id="GO:0016829">
    <property type="term" value="F:lyase activity"/>
    <property type="evidence" value="ECO:0007669"/>
    <property type="project" value="UniProtKB-KW"/>
</dbReference>
<dbReference type="Proteomes" id="UP000198841">
    <property type="component" value="Unassembled WGS sequence"/>
</dbReference>